<dbReference type="AlphaFoldDB" id="A0A9N8HC86"/>
<feature type="compositionally biased region" description="Basic and acidic residues" evidence="1">
    <location>
        <begin position="25"/>
        <end position="46"/>
    </location>
</feature>
<evidence type="ECO:0000313" key="2">
    <source>
        <dbReference type="EMBL" id="CAB9507070.1"/>
    </source>
</evidence>
<comment type="caution">
    <text evidence="2">The sequence shown here is derived from an EMBL/GenBank/DDBJ whole genome shotgun (WGS) entry which is preliminary data.</text>
</comment>
<feature type="compositionally biased region" description="Basic residues" evidence="1">
    <location>
        <begin position="71"/>
        <end position="85"/>
    </location>
</feature>
<keyword evidence="3" id="KW-1185">Reference proteome</keyword>
<name>A0A9N8HC86_9STRA</name>
<accession>A0A9N8HC86</accession>
<protein>
    <submittedName>
        <fullName evidence="2">Uncharacterized protein</fullName>
    </submittedName>
</protein>
<dbReference type="Proteomes" id="UP001153069">
    <property type="component" value="Unassembled WGS sequence"/>
</dbReference>
<dbReference type="EMBL" id="CAICTM010000290">
    <property type="protein sequence ID" value="CAB9507070.1"/>
    <property type="molecule type" value="Genomic_DNA"/>
</dbReference>
<feature type="region of interest" description="Disordered" evidence="1">
    <location>
        <begin position="23"/>
        <end position="85"/>
    </location>
</feature>
<organism evidence="2 3">
    <name type="scientific">Seminavis robusta</name>
    <dbReference type="NCBI Taxonomy" id="568900"/>
    <lineage>
        <taxon>Eukaryota</taxon>
        <taxon>Sar</taxon>
        <taxon>Stramenopiles</taxon>
        <taxon>Ochrophyta</taxon>
        <taxon>Bacillariophyta</taxon>
        <taxon>Bacillariophyceae</taxon>
        <taxon>Bacillariophycidae</taxon>
        <taxon>Naviculales</taxon>
        <taxon>Naviculaceae</taxon>
        <taxon>Seminavis</taxon>
    </lineage>
</organism>
<reference evidence="2" key="1">
    <citation type="submission" date="2020-06" db="EMBL/GenBank/DDBJ databases">
        <authorList>
            <consortium name="Plant Systems Biology data submission"/>
        </authorList>
    </citation>
    <scope>NUCLEOTIDE SEQUENCE</scope>
    <source>
        <strain evidence="2">D6</strain>
    </source>
</reference>
<evidence type="ECO:0000256" key="1">
    <source>
        <dbReference type="SAM" id="MobiDB-lite"/>
    </source>
</evidence>
<gene>
    <name evidence="2" type="ORF">SEMRO_291_G109500.1</name>
</gene>
<sequence length="85" mass="9687">MSMMENSGWELEPRNLLGTMKHYRQQQDQRMKSSRLDDKGVEEHPKTLLYAAEDVASANPVGEEDTPQNKIRSRPAPKKIPSHGI</sequence>
<proteinExistence type="predicted"/>
<evidence type="ECO:0000313" key="3">
    <source>
        <dbReference type="Proteomes" id="UP001153069"/>
    </source>
</evidence>